<dbReference type="RefSeq" id="WP_126380181.1">
    <property type="nucleotide sequence ID" value="NZ_AP017378.1"/>
</dbReference>
<reference evidence="1 2" key="1">
    <citation type="journal article" date="2018" name="Sci. Adv.">
        <title>Multi-heme cytochromes provide a pathway for survival in energy-limited environments.</title>
        <authorList>
            <person name="Deng X."/>
            <person name="Dohmae N."/>
            <person name="Nealson K.H."/>
            <person name="Hashimoto K."/>
            <person name="Okamoto A."/>
        </authorList>
    </citation>
    <scope>NUCLEOTIDE SEQUENCE [LARGE SCALE GENOMIC DNA]</scope>
    <source>
        <strain evidence="1 2">IS5</strain>
    </source>
</reference>
<dbReference type="SUPFAM" id="SSF52402">
    <property type="entry name" value="Adenine nucleotide alpha hydrolases-like"/>
    <property type="match status" value="1"/>
</dbReference>
<dbReference type="InterPro" id="IPR020022">
    <property type="entry name" value="N-acetyl_sugar_amidoTrfase"/>
</dbReference>
<organism evidence="1 2">
    <name type="scientific">Desulfovibrio ferrophilus</name>
    <dbReference type="NCBI Taxonomy" id="241368"/>
    <lineage>
        <taxon>Bacteria</taxon>
        <taxon>Pseudomonadati</taxon>
        <taxon>Thermodesulfobacteriota</taxon>
        <taxon>Desulfovibrionia</taxon>
        <taxon>Desulfovibrionales</taxon>
        <taxon>Desulfovibrionaceae</taxon>
        <taxon>Desulfovibrio</taxon>
    </lineage>
</organism>
<dbReference type="NCBIfam" id="TIGR03573">
    <property type="entry name" value="WbuX"/>
    <property type="match status" value="1"/>
</dbReference>
<dbReference type="GO" id="GO:0016740">
    <property type="term" value="F:transferase activity"/>
    <property type="evidence" value="ECO:0007669"/>
    <property type="project" value="UniProtKB-KW"/>
</dbReference>
<dbReference type="EMBL" id="AP017378">
    <property type="protein sequence ID" value="BBD09316.1"/>
    <property type="molecule type" value="Genomic_DNA"/>
</dbReference>
<dbReference type="KEGG" id="dfl:DFE_2590"/>
<name>A0A2Z6B1P3_9BACT</name>
<protein>
    <submittedName>
        <fullName evidence="1">N-acetyl sugar amidotransferase</fullName>
    </submittedName>
</protein>
<keyword evidence="2" id="KW-1185">Reference proteome</keyword>
<proteinExistence type="predicted"/>
<dbReference type="OrthoDB" id="5366152at2"/>
<keyword evidence="1" id="KW-0808">Transferase</keyword>
<dbReference type="Proteomes" id="UP000269883">
    <property type="component" value="Chromosome"/>
</dbReference>
<evidence type="ECO:0000313" key="2">
    <source>
        <dbReference type="Proteomes" id="UP000269883"/>
    </source>
</evidence>
<evidence type="ECO:0000313" key="1">
    <source>
        <dbReference type="EMBL" id="BBD09316.1"/>
    </source>
</evidence>
<dbReference type="AlphaFoldDB" id="A0A2Z6B1P3"/>
<sequence length="410" mass="47954">MSKQEVTTVGNLGFSKNGLPLEVKYCTKCVESNQRFIGSAPHSDQKSSQKDHIIFDDEGVCSACRYFEYKRTINWQEREEELLELLARHRRTDGSYDVLVPGSGGKDSRYTAHILKHKYNMNPLTVTWAPHIYTDIGWRNLISWIHSGLDNILYTPNGQVHSTLTRLAFENLLHPFQPFVLGQYNVAPRVAMEKDIKLIFYGDFYPEKGIGSDVDFTQKSFDTRLFTRTEKQDLYLSGVHINDLPRHGITTRDLHPYLPLEVNRLSESGIEMHFLPYYLNYDPQRAYYYSTEHTGFEVNPDGRTEGTYTKYCSLDDKVDGFHFFTWFIKTGRGRATEDAALEIRNGHLTREEGVALVQRYDGEFPQKYFQDFLKYVSLDESRFWEIIDSFRPEHIWKREGNEWKLRQQVS</sequence>
<gene>
    <name evidence="1" type="ORF">DFE_2590</name>
</gene>
<accession>A0A2Z6B1P3</accession>